<dbReference type="InterPro" id="IPR013785">
    <property type="entry name" value="Aldolase_TIM"/>
</dbReference>
<evidence type="ECO:0000256" key="4">
    <source>
        <dbReference type="ARBA" id="ARBA00004909"/>
    </source>
</evidence>
<dbReference type="CDD" id="cd02808">
    <property type="entry name" value="GltS_FMN"/>
    <property type="match status" value="1"/>
</dbReference>
<evidence type="ECO:0000256" key="7">
    <source>
        <dbReference type="ARBA" id="ARBA00022630"/>
    </source>
</evidence>
<keyword evidence="10" id="KW-0315">Glutamine amidotransferase</keyword>
<feature type="domain" description="Glutamate synthase" evidence="20">
    <location>
        <begin position="64"/>
        <end position="433"/>
    </location>
</feature>
<keyword evidence="8" id="KW-0288">FMN</keyword>
<name>A0A7S2UFM6_9STRA</name>
<comment type="pathway">
    <text evidence="4">Nitrogen metabolism.</text>
</comment>
<evidence type="ECO:0000256" key="10">
    <source>
        <dbReference type="ARBA" id="ARBA00022962"/>
    </source>
</evidence>
<evidence type="ECO:0000256" key="6">
    <source>
        <dbReference type="ARBA" id="ARBA00022605"/>
    </source>
</evidence>
<evidence type="ECO:0000259" key="20">
    <source>
        <dbReference type="Pfam" id="PF01645"/>
    </source>
</evidence>
<evidence type="ECO:0000256" key="18">
    <source>
        <dbReference type="SAM" id="MobiDB-lite"/>
    </source>
</evidence>
<dbReference type="InterPro" id="IPR002932">
    <property type="entry name" value="Glu_synthdom"/>
</dbReference>
<evidence type="ECO:0000256" key="14">
    <source>
        <dbReference type="ARBA" id="ARBA00023164"/>
    </source>
</evidence>
<feature type="compositionally biased region" description="Basic and acidic residues" evidence="18">
    <location>
        <begin position="150"/>
        <end position="164"/>
    </location>
</feature>
<organism evidence="21">
    <name type="scientific">Attheya septentrionalis</name>
    <dbReference type="NCBI Taxonomy" id="420275"/>
    <lineage>
        <taxon>Eukaryota</taxon>
        <taxon>Sar</taxon>
        <taxon>Stramenopiles</taxon>
        <taxon>Ochrophyta</taxon>
        <taxon>Bacillariophyta</taxon>
        <taxon>Coscinodiscophyceae</taxon>
        <taxon>Chaetocerotophycidae</taxon>
        <taxon>Chaetocerotales</taxon>
        <taxon>Attheyaceae</taxon>
        <taxon>Attheya</taxon>
    </lineage>
</organism>
<dbReference type="GO" id="GO:0051538">
    <property type="term" value="F:3 iron, 4 sulfur cluster binding"/>
    <property type="evidence" value="ECO:0007669"/>
    <property type="project" value="UniProtKB-KW"/>
</dbReference>
<gene>
    <name evidence="21" type="ORF">ASEP1449_LOCUS10287</name>
</gene>
<evidence type="ECO:0000256" key="15">
    <source>
        <dbReference type="ARBA" id="ARBA00023291"/>
    </source>
</evidence>
<dbReference type="GO" id="GO:0006537">
    <property type="term" value="P:glutamate biosynthetic process"/>
    <property type="evidence" value="ECO:0007669"/>
    <property type="project" value="UniProtKB-KW"/>
</dbReference>
<dbReference type="UniPathway" id="UPA00045"/>
<proteinExistence type="inferred from homology"/>
<feature type="domain" description="Glutamate synthase alpha subunit C-terminal" evidence="19">
    <location>
        <begin position="530"/>
        <end position="714"/>
    </location>
</feature>
<dbReference type="Pfam" id="PF01493">
    <property type="entry name" value="GXGXG"/>
    <property type="match status" value="1"/>
</dbReference>
<keyword evidence="11" id="KW-0560">Oxidoreductase</keyword>
<comment type="cofactor">
    <cofactor evidence="2">
        <name>[3Fe-4S] cluster</name>
        <dbReference type="ChEBI" id="CHEBI:21137"/>
    </cofactor>
</comment>
<evidence type="ECO:0000259" key="19">
    <source>
        <dbReference type="Pfam" id="PF01493"/>
    </source>
</evidence>
<evidence type="ECO:0000313" key="21">
    <source>
        <dbReference type="EMBL" id="CAD9818455.1"/>
    </source>
</evidence>
<evidence type="ECO:0000256" key="8">
    <source>
        <dbReference type="ARBA" id="ARBA00022643"/>
    </source>
</evidence>
<comment type="pathway">
    <text evidence="3">Energy metabolism; nitrogen metabolism.</text>
</comment>
<keyword evidence="12" id="KW-0408">Iron</keyword>
<dbReference type="Pfam" id="PF01645">
    <property type="entry name" value="Glu_synthase"/>
    <property type="match status" value="1"/>
</dbReference>
<keyword evidence="14" id="KW-0314">Glutamate biosynthesis</keyword>
<reference evidence="21" key="1">
    <citation type="submission" date="2021-01" db="EMBL/GenBank/DDBJ databases">
        <authorList>
            <person name="Corre E."/>
            <person name="Pelletier E."/>
            <person name="Niang G."/>
            <person name="Scheremetjew M."/>
            <person name="Finn R."/>
            <person name="Kale V."/>
            <person name="Holt S."/>
            <person name="Cochrane G."/>
            <person name="Meng A."/>
            <person name="Brown T."/>
            <person name="Cohen L."/>
        </authorList>
    </citation>
    <scope>NUCLEOTIDE SEQUENCE</scope>
    <source>
        <strain evidence="21">CCMP2084</strain>
    </source>
</reference>
<evidence type="ECO:0000256" key="17">
    <source>
        <dbReference type="ARBA" id="ARBA00039085"/>
    </source>
</evidence>
<evidence type="ECO:0000256" key="1">
    <source>
        <dbReference type="ARBA" id="ARBA00001917"/>
    </source>
</evidence>
<dbReference type="PANTHER" id="PTHR43100:SF2">
    <property type="entry name" value="BNAA03G19380D PROTEIN"/>
    <property type="match status" value="1"/>
</dbReference>
<evidence type="ECO:0000256" key="3">
    <source>
        <dbReference type="ARBA" id="ARBA00004802"/>
    </source>
</evidence>
<dbReference type="EC" id="1.4.7.1" evidence="17"/>
<accession>A0A7S2UFM6</accession>
<keyword evidence="6" id="KW-0028">Amino-acid biosynthesis</keyword>
<keyword evidence="7" id="KW-0285">Flavoprotein</keyword>
<dbReference type="InterPro" id="IPR036485">
    <property type="entry name" value="Glu_synth_asu_C_sf"/>
</dbReference>
<keyword evidence="13" id="KW-0411">Iron-sulfur</keyword>
<dbReference type="Gene3D" id="2.160.20.60">
    <property type="entry name" value="Glutamate synthase, alpha subunit, C-terminal domain"/>
    <property type="match status" value="1"/>
</dbReference>
<dbReference type="FunFam" id="3.20.20.70:FF:000084">
    <property type="entry name" value="Ferredoxin-dependent glutamate synthase, chloroplastic"/>
    <property type="match status" value="1"/>
</dbReference>
<dbReference type="PANTHER" id="PTHR43100">
    <property type="entry name" value="GLUTAMATE SYNTHASE [NADPH] SMALL CHAIN"/>
    <property type="match status" value="1"/>
</dbReference>
<dbReference type="GO" id="GO:0046872">
    <property type="term" value="F:metal ion binding"/>
    <property type="evidence" value="ECO:0007669"/>
    <property type="project" value="UniProtKB-KW"/>
</dbReference>
<comment type="cofactor">
    <cofactor evidence="1">
        <name>FMN</name>
        <dbReference type="ChEBI" id="CHEBI:58210"/>
    </cofactor>
</comment>
<keyword evidence="9" id="KW-0479">Metal-binding</keyword>
<dbReference type="AlphaFoldDB" id="A0A7S2UFM6"/>
<evidence type="ECO:0000256" key="11">
    <source>
        <dbReference type="ARBA" id="ARBA00023002"/>
    </source>
</evidence>
<dbReference type="CDD" id="cd00982">
    <property type="entry name" value="gltB_C"/>
    <property type="match status" value="1"/>
</dbReference>
<protein>
    <recommendedName>
        <fullName evidence="17">glutamate synthase (ferredoxin)</fullName>
        <ecNumber evidence="17">1.4.7.1</ecNumber>
    </recommendedName>
</protein>
<dbReference type="SUPFAM" id="SSF69336">
    <property type="entry name" value="Alpha subunit of glutamate synthase, C-terminal domain"/>
    <property type="match status" value="1"/>
</dbReference>
<dbReference type="Gene3D" id="3.20.20.70">
    <property type="entry name" value="Aldolase class I"/>
    <property type="match status" value="1"/>
</dbReference>
<dbReference type="GO" id="GO:0016041">
    <property type="term" value="F:glutamate synthase (ferredoxin) activity"/>
    <property type="evidence" value="ECO:0007669"/>
    <property type="project" value="UniProtKB-EC"/>
</dbReference>
<feature type="region of interest" description="Disordered" evidence="18">
    <location>
        <begin position="142"/>
        <end position="164"/>
    </location>
</feature>
<dbReference type="SUPFAM" id="SSF51395">
    <property type="entry name" value="FMN-linked oxidoreductases"/>
    <property type="match status" value="1"/>
</dbReference>
<dbReference type="EMBL" id="HBHQ01015396">
    <property type="protein sequence ID" value="CAD9818455.1"/>
    <property type="molecule type" value="Transcribed_RNA"/>
</dbReference>
<evidence type="ECO:0000256" key="12">
    <source>
        <dbReference type="ARBA" id="ARBA00023004"/>
    </source>
</evidence>
<keyword evidence="15" id="KW-0003">3Fe-4S</keyword>
<evidence type="ECO:0000256" key="13">
    <source>
        <dbReference type="ARBA" id="ARBA00023014"/>
    </source>
</evidence>
<evidence type="ECO:0000256" key="5">
    <source>
        <dbReference type="ARBA" id="ARBA00009716"/>
    </source>
</evidence>
<dbReference type="InterPro" id="IPR002489">
    <property type="entry name" value="Glu_synth_asu_C"/>
</dbReference>
<evidence type="ECO:0000256" key="16">
    <source>
        <dbReference type="ARBA" id="ARBA00037928"/>
    </source>
</evidence>
<evidence type="ECO:0000256" key="9">
    <source>
        <dbReference type="ARBA" id="ARBA00022723"/>
    </source>
</evidence>
<sequence>MRPEASAAMKKLINYGYYKPVPKLGEYHINSSDLTKLLHKAIGLDKSVSAATNRDKLENDGVNPANAADYEIFRKSMETAPLANLRDLLDFKSDRPSIPIDEVEPIAEIMKRFCTGAMSLGALSREAHETLAIAINRVGGKSNSGEGGEDTIRGKPINDVDEKGRSPTFPHLAGLKNGDSANSYIHQVASGRFGVTPEFLVTAKQLEIKMAQGAKPGEGGQLPGPKISEYIAGLRASKPGVTLISPPPHHDIYSIEDLAQLIHDLHAVNEKAGVSVKLVSSIGIGTVACGVAKANADVIQISGGDGGTGASPLSSIKHAGCPWELGLTEAHSALLNNGLRDRVTLRVDGGIRTGRDIMIASMMGAEEYGFGTIAMIAEGCVMARVCHLNTCPVGVTSQKEELRKKFPGTPEHVVNFFYFVAEETRNLMAHLGYSKFEDLIGRTDLLVESDDQKDRIVKSKGMNLEQFFAGAPNTKDDRSFLLSNENQLPKKDAVHVNGFSSDLDREVSSHPAVKKVIESNEGEAAVDFVIKNTDRSTGAMLSGDIARVHGNRGFRGTINLEFRGSAGQSFGAFVLPGLNLRLVGEANDYVGKGMHGGEIVVVPEADAGFVAADSSIIGNACLYGATGGDFHANGRAGERFCVRNSGSFAVVEGAGDHCCEYMTGGVVVVLGSVGRNVGAGMTGGIGYFYDADNSFQEQVNGEIVKVQRVVTPEGEAQLKNIVERHFEKTGSERAEEILNNWDQELSKFWQVYPPSEANTSVVKEVDVLIDQLRVSASAPDGDMCFLPVGGEELSEDQTARCAD</sequence>
<evidence type="ECO:0000256" key="2">
    <source>
        <dbReference type="ARBA" id="ARBA00001927"/>
    </source>
</evidence>
<comment type="pathway">
    <text evidence="16">Amino-acid biosynthesis; L-glutamate biosynthesis via GLT pathway; L-glutamate from 2-oxoglutarate and L-glutamine (ferredoxin route): step 1/1.</text>
</comment>
<dbReference type="InterPro" id="IPR051394">
    <property type="entry name" value="Glutamate_Synthase"/>
</dbReference>
<comment type="similarity">
    <text evidence="5">Belongs to the glutamate synthase family.</text>
</comment>